<dbReference type="PANTHER" id="PTHR11926">
    <property type="entry name" value="GLUCOSYL/GLUCURONOSYL TRANSFERASES"/>
    <property type="match status" value="1"/>
</dbReference>
<comment type="caution">
    <text evidence="3">The sequence shown here is derived from an EMBL/GenBank/DDBJ whole genome shotgun (WGS) entry which is preliminary data.</text>
</comment>
<sequence length="455" mass="51232">MENSTETKLQQRMGRRLVLFPLPFQGHLNPMLQLANIMHARGFSITIIHTHFNSPNPSNYPHFTFHSIPDGLLESQVSFSDAIALIGLLNINCVAPFQDCLSRLLLQTSEEPVACLVTDYLWHFTQAVANSLKLSRIVLRTNSAASSLAFAALLSLHERGCLSIKGPQLESPVPEIPPLKVKDLPKINTRDEEVFYQQIASAFREGRASSGIICNSFEGLEESELSRLHEHFRVPIFAIGPFQKYFSSSSSSLLAHDQSSITWLDKQAHRSVIYVSFGSIVEMDETEFLEMAFGLANSEQPFLWVVRPGLVRGSEWLESLPKGFLEMMSGRGHIVKWASQQEVLAHPATGGFWTHCGWNSTLESICEGVPMICLPGFGDQRVNARYASEVWKVGFLLENGWERGEIERTIRRLMAEEEGQERRRRVMHLKEMVNLSVKPGGSSHRSLERFVAQLL</sequence>
<dbReference type="GO" id="GO:0080043">
    <property type="term" value="F:quercetin 3-O-glucosyltransferase activity"/>
    <property type="evidence" value="ECO:0007669"/>
    <property type="project" value="TreeGrafter"/>
</dbReference>
<evidence type="ECO:0000313" key="4">
    <source>
        <dbReference type="Proteomes" id="UP001168098"/>
    </source>
</evidence>
<evidence type="ECO:0008006" key="5">
    <source>
        <dbReference type="Google" id="ProtNLM"/>
    </source>
</evidence>
<evidence type="ECO:0000313" key="3">
    <source>
        <dbReference type="EMBL" id="KAJ9684448.1"/>
    </source>
</evidence>
<accession>A0AA38Z9F2</accession>
<dbReference type="CDD" id="cd03784">
    <property type="entry name" value="GT1_Gtf-like"/>
    <property type="match status" value="1"/>
</dbReference>
<evidence type="ECO:0000256" key="1">
    <source>
        <dbReference type="ARBA" id="ARBA00009995"/>
    </source>
</evidence>
<protein>
    <recommendedName>
        <fullName evidence="5">UDP-glycosyltransferase 76B1</fullName>
    </recommendedName>
</protein>
<gene>
    <name evidence="3" type="ORF">PVL29_016754</name>
</gene>
<name>A0AA38Z9F2_VITRO</name>
<dbReference type="AlphaFoldDB" id="A0AA38Z9F2"/>
<dbReference type="FunFam" id="3.40.50.2000:FF:000060">
    <property type="entry name" value="Glycosyltransferase"/>
    <property type="match status" value="1"/>
</dbReference>
<dbReference type="Pfam" id="PF00201">
    <property type="entry name" value="UDPGT"/>
    <property type="match status" value="1"/>
</dbReference>
<reference evidence="3 4" key="1">
    <citation type="journal article" date="2023" name="BMC Biotechnol.">
        <title>Vitis rotundifolia cv Carlos genome sequencing.</title>
        <authorList>
            <person name="Huff M."/>
            <person name="Hulse-Kemp A."/>
            <person name="Scheffler B."/>
            <person name="Youngblood R."/>
            <person name="Simpson S."/>
            <person name="Babiker E."/>
            <person name="Staton M."/>
        </authorList>
    </citation>
    <scope>NUCLEOTIDE SEQUENCE [LARGE SCALE GENOMIC DNA]</scope>
    <source>
        <tissue evidence="3">Leaf</tissue>
    </source>
</reference>
<dbReference type="FunFam" id="3.40.50.2000:FF:000120">
    <property type="entry name" value="UDP-glycosyltransferase 76C1"/>
    <property type="match status" value="1"/>
</dbReference>
<evidence type="ECO:0000256" key="2">
    <source>
        <dbReference type="ARBA" id="ARBA00022679"/>
    </source>
</evidence>
<dbReference type="InterPro" id="IPR002213">
    <property type="entry name" value="UDP_glucos_trans"/>
</dbReference>
<dbReference type="Proteomes" id="UP001168098">
    <property type="component" value="Unassembled WGS sequence"/>
</dbReference>
<dbReference type="PANTHER" id="PTHR11926:SF1464">
    <property type="entry name" value="UDP-GLYCOSYLTRANSFERASE 76B1-LIKE"/>
    <property type="match status" value="1"/>
</dbReference>
<dbReference type="SUPFAM" id="SSF53756">
    <property type="entry name" value="UDP-Glycosyltransferase/glycogen phosphorylase"/>
    <property type="match status" value="1"/>
</dbReference>
<proteinExistence type="inferred from homology"/>
<keyword evidence="4" id="KW-1185">Reference proteome</keyword>
<dbReference type="Gene3D" id="3.40.50.2000">
    <property type="entry name" value="Glycogen Phosphorylase B"/>
    <property type="match status" value="2"/>
</dbReference>
<keyword evidence="2" id="KW-0808">Transferase</keyword>
<dbReference type="GO" id="GO:0080044">
    <property type="term" value="F:quercetin 7-O-glucosyltransferase activity"/>
    <property type="evidence" value="ECO:0007669"/>
    <property type="project" value="TreeGrafter"/>
</dbReference>
<organism evidence="3 4">
    <name type="scientific">Vitis rotundifolia</name>
    <name type="common">Muscadine grape</name>
    <dbReference type="NCBI Taxonomy" id="103349"/>
    <lineage>
        <taxon>Eukaryota</taxon>
        <taxon>Viridiplantae</taxon>
        <taxon>Streptophyta</taxon>
        <taxon>Embryophyta</taxon>
        <taxon>Tracheophyta</taxon>
        <taxon>Spermatophyta</taxon>
        <taxon>Magnoliopsida</taxon>
        <taxon>eudicotyledons</taxon>
        <taxon>Gunneridae</taxon>
        <taxon>Pentapetalae</taxon>
        <taxon>rosids</taxon>
        <taxon>Vitales</taxon>
        <taxon>Vitaceae</taxon>
        <taxon>Viteae</taxon>
        <taxon>Vitis</taxon>
    </lineage>
</organism>
<dbReference type="EMBL" id="JARBHA010000013">
    <property type="protein sequence ID" value="KAJ9684448.1"/>
    <property type="molecule type" value="Genomic_DNA"/>
</dbReference>
<comment type="similarity">
    <text evidence="1">Belongs to the UDP-glycosyltransferase family.</text>
</comment>